<keyword evidence="6" id="KW-1185">Reference proteome</keyword>
<dbReference type="OrthoDB" id="9905216at2"/>
<dbReference type="EMBL" id="CDML01000032">
    <property type="protein sequence ID" value="CRF41127.1"/>
    <property type="molecule type" value="Genomic_DNA"/>
</dbReference>
<reference evidence="6" key="2">
    <citation type="submission" date="2014-12" db="EMBL/GenBank/DDBJ databases">
        <authorList>
            <person name="Smet A."/>
        </authorList>
    </citation>
    <scope>NUCLEOTIDE SEQUENCE [LARGE SCALE GENOMIC DNA]</scope>
</reference>
<dbReference type="RefSeq" id="WP_053940566.1">
    <property type="nucleotide sequence ID" value="NZ_BSCV01000016.1"/>
</dbReference>
<dbReference type="Proteomes" id="UP000045175">
    <property type="component" value="Unassembled WGS sequence"/>
</dbReference>
<evidence type="ECO:0000313" key="5">
    <source>
        <dbReference type="EMBL" id="CRF52383.1"/>
    </source>
</evidence>
<name>A0A0K2XFP1_9HELI</name>
<dbReference type="STRING" id="1578720.HAL011_09110"/>
<keyword evidence="1" id="KW-1133">Transmembrane helix</keyword>
<organism evidence="4 7">
    <name type="scientific">Helicobacter ailurogastricus</name>
    <dbReference type="NCBI Taxonomy" id="1578720"/>
    <lineage>
        <taxon>Bacteria</taxon>
        <taxon>Pseudomonadati</taxon>
        <taxon>Campylobacterota</taxon>
        <taxon>Epsilonproteobacteria</taxon>
        <taxon>Campylobacterales</taxon>
        <taxon>Helicobacteraceae</taxon>
        <taxon>Helicobacter</taxon>
    </lineage>
</organism>
<keyword evidence="1" id="KW-0472">Membrane</keyword>
<dbReference type="EMBL" id="CDMN01000004">
    <property type="protein sequence ID" value="CRF43559.1"/>
    <property type="molecule type" value="Genomic_DNA"/>
</dbReference>
<reference evidence="4" key="1">
    <citation type="submission" date="2014-12" db="EMBL/GenBank/DDBJ databases">
        <title>Whole genome sequences of four Staphylococcus schleiferi canine isolates.</title>
        <authorList>
            <person name="Misic A.M."/>
            <person name="Cain C."/>
            <person name="Morris D.O."/>
            <person name="Rankin S."/>
            <person name="Beiting D."/>
        </authorList>
    </citation>
    <scope>NUCLEOTIDE SEQUENCE</scope>
    <source>
        <strain evidence="2">ASB11</strain>
        <strain evidence="3">ASB13</strain>
        <strain evidence="5">ASB7</strain>
        <strain evidence="4">ASB9</strain>
    </source>
</reference>
<evidence type="ECO:0000313" key="2">
    <source>
        <dbReference type="EMBL" id="CRF41127.1"/>
    </source>
</evidence>
<accession>A0A0K2XFP1</accession>
<dbReference type="EMBL" id="CDMH01000001">
    <property type="protein sequence ID" value="CRF41867.1"/>
    <property type="molecule type" value="Genomic_DNA"/>
</dbReference>
<dbReference type="Proteomes" id="UP000038622">
    <property type="component" value="Unassembled WGS sequence"/>
</dbReference>
<evidence type="ECO:0000256" key="1">
    <source>
        <dbReference type="SAM" id="Phobius"/>
    </source>
</evidence>
<dbReference type="Proteomes" id="UP000043437">
    <property type="component" value="Unassembled WGS sequence"/>
</dbReference>
<dbReference type="GeneID" id="82131521"/>
<evidence type="ECO:0000313" key="3">
    <source>
        <dbReference type="EMBL" id="CRF41867.1"/>
    </source>
</evidence>
<feature type="transmembrane region" description="Helical" evidence="1">
    <location>
        <begin position="12"/>
        <end position="36"/>
    </location>
</feature>
<dbReference type="PROSITE" id="PS51257">
    <property type="entry name" value="PROKAR_LIPOPROTEIN"/>
    <property type="match status" value="1"/>
</dbReference>
<sequence>MAQERKEKIAKGLEVLAMLLMGMACVSALCWGYLVLFSQITPNTIVHVSYTLPPFILAQCCLHFARVLRAPKSP</sequence>
<evidence type="ECO:0000313" key="7">
    <source>
        <dbReference type="Proteomes" id="UP000041394"/>
    </source>
</evidence>
<reference evidence="7 8" key="3">
    <citation type="submission" date="2014-12" db="EMBL/GenBank/DDBJ databases">
        <authorList>
            <person name="Jaenicke S."/>
        </authorList>
    </citation>
    <scope>NUCLEOTIDE SEQUENCE [LARGE SCALE GENOMIC DNA]</scope>
</reference>
<feature type="transmembrane region" description="Helical" evidence="1">
    <location>
        <begin position="48"/>
        <end position="68"/>
    </location>
</feature>
<keyword evidence="1" id="KW-0812">Transmembrane</keyword>
<proteinExistence type="predicted"/>
<protein>
    <submittedName>
        <fullName evidence="4">Uncharacterized protein</fullName>
    </submittedName>
</protein>
<evidence type="ECO:0000313" key="4">
    <source>
        <dbReference type="EMBL" id="CRF43559.1"/>
    </source>
</evidence>
<dbReference type="EMBL" id="CDMG01000002">
    <property type="protein sequence ID" value="CRF52383.1"/>
    <property type="molecule type" value="Genomic_DNA"/>
</dbReference>
<dbReference type="AlphaFoldDB" id="A0A0K2XFP1"/>
<evidence type="ECO:0000313" key="8">
    <source>
        <dbReference type="Proteomes" id="UP000043437"/>
    </source>
</evidence>
<gene>
    <name evidence="2" type="ORF">HAL011_09110</name>
    <name evidence="3" type="ORF">HAL013_00090</name>
    <name evidence="5" type="ORF">HAL07_05090</name>
    <name evidence="4" type="ORF">HAL09_01030</name>
</gene>
<dbReference type="Proteomes" id="UP000041394">
    <property type="component" value="Unassembled WGS sequence"/>
</dbReference>
<evidence type="ECO:0000313" key="6">
    <source>
        <dbReference type="Proteomes" id="UP000038622"/>
    </source>
</evidence>